<accession>A0A2W7N2E3</accession>
<keyword evidence="3" id="KW-0378">Hydrolase</keyword>
<evidence type="ECO:0000313" key="5">
    <source>
        <dbReference type="EMBL" id="PZX14191.1"/>
    </source>
</evidence>
<organism evidence="5 6">
    <name type="scientific">Palleronia aestuarii</name>
    <dbReference type="NCBI Taxonomy" id="568105"/>
    <lineage>
        <taxon>Bacteria</taxon>
        <taxon>Pseudomonadati</taxon>
        <taxon>Pseudomonadota</taxon>
        <taxon>Alphaproteobacteria</taxon>
        <taxon>Rhodobacterales</taxon>
        <taxon>Roseobacteraceae</taxon>
        <taxon>Palleronia</taxon>
    </lineage>
</organism>
<dbReference type="SUPFAM" id="SSF50199">
    <property type="entry name" value="Staphylococcal nuclease"/>
    <property type="match status" value="1"/>
</dbReference>
<dbReference type="InterPro" id="IPR035437">
    <property type="entry name" value="SNase_OB-fold_sf"/>
</dbReference>
<dbReference type="Proteomes" id="UP000248916">
    <property type="component" value="Unassembled WGS sequence"/>
</dbReference>
<dbReference type="SMART" id="SM00318">
    <property type="entry name" value="SNc"/>
    <property type="match status" value="1"/>
</dbReference>
<evidence type="ECO:0000256" key="1">
    <source>
        <dbReference type="ARBA" id="ARBA00022722"/>
    </source>
</evidence>
<evidence type="ECO:0000256" key="3">
    <source>
        <dbReference type="ARBA" id="ARBA00022801"/>
    </source>
</evidence>
<dbReference type="PANTHER" id="PTHR12302">
    <property type="entry name" value="EBNA2 BINDING PROTEIN P100"/>
    <property type="match status" value="1"/>
</dbReference>
<dbReference type="GO" id="GO:0004519">
    <property type="term" value="F:endonuclease activity"/>
    <property type="evidence" value="ECO:0007669"/>
    <property type="project" value="UniProtKB-KW"/>
</dbReference>
<dbReference type="InterPro" id="IPR016071">
    <property type="entry name" value="Staphylococal_nuclease_OB-fold"/>
</dbReference>
<dbReference type="GO" id="GO:0016787">
    <property type="term" value="F:hydrolase activity"/>
    <property type="evidence" value="ECO:0007669"/>
    <property type="project" value="UniProtKB-KW"/>
</dbReference>
<dbReference type="EMBL" id="QKZL01000015">
    <property type="protein sequence ID" value="PZX14191.1"/>
    <property type="molecule type" value="Genomic_DNA"/>
</dbReference>
<comment type="caution">
    <text evidence="5">The sequence shown here is derived from an EMBL/GenBank/DDBJ whole genome shotgun (WGS) entry which is preliminary data.</text>
</comment>
<gene>
    <name evidence="5" type="ORF">LX81_02990</name>
</gene>
<keyword evidence="2 5" id="KW-0255">Endonuclease</keyword>
<protein>
    <submittedName>
        <fullName evidence="5">Endonuclease YncB(Thermonuclease family)</fullName>
    </submittedName>
</protein>
<reference evidence="5 6" key="1">
    <citation type="submission" date="2018-06" db="EMBL/GenBank/DDBJ databases">
        <title>Genomic Encyclopedia of Archaeal and Bacterial Type Strains, Phase II (KMG-II): from individual species to whole genera.</title>
        <authorList>
            <person name="Goeker M."/>
        </authorList>
    </citation>
    <scope>NUCLEOTIDE SEQUENCE [LARGE SCALE GENOMIC DNA]</scope>
    <source>
        <strain evidence="5 6">DSM 22009</strain>
    </source>
</reference>
<name>A0A2W7N2E3_9RHOB</name>
<dbReference type="Gene3D" id="2.40.50.90">
    <property type="match status" value="1"/>
</dbReference>
<feature type="domain" description="TNase-like" evidence="4">
    <location>
        <begin position="46"/>
        <end position="162"/>
    </location>
</feature>
<evidence type="ECO:0000259" key="4">
    <source>
        <dbReference type="PROSITE" id="PS50830"/>
    </source>
</evidence>
<evidence type="ECO:0000256" key="2">
    <source>
        <dbReference type="ARBA" id="ARBA00022759"/>
    </source>
</evidence>
<keyword evidence="6" id="KW-1185">Reference proteome</keyword>
<evidence type="ECO:0000313" key="6">
    <source>
        <dbReference type="Proteomes" id="UP000248916"/>
    </source>
</evidence>
<dbReference type="Pfam" id="PF00565">
    <property type="entry name" value="SNase"/>
    <property type="match status" value="1"/>
</dbReference>
<keyword evidence="1" id="KW-0540">Nuclease</keyword>
<dbReference type="PANTHER" id="PTHR12302:SF3">
    <property type="entry name" value="SERINE_THREONINE-PROTEIN KINASE 31"/>
    <property type="match status" value="1"/>
</dbReference>
<sequence>MLRVLDLMSSGFGALILFLALATSVGWQWTSDRADTERPLTIYEGVPTIRDGDNVKIDGENIRLLGIDACELGQPARFAGAEIDCGIWARDSFRELVGPRSVRCESTGRDVYDRPLAICYTGERELNRALVENGIAFPYARESDYRAEARAAQAAGRGLWLFEDVEEPSDYRRRKRNE</sequence>
<proteinExistence type="predicted"/>
<dbReference type="PROSITE" id="PS50830">
    <property type="entry name" value="TNASE_3"/>
    <property type="match status" value="1"/>
</dbReference>
<dbReference type="AlphaFoldDB" id="A0A2W7N2E3"/>